<name>A0A2M7ARM1_9BACT</name>
<dbReference type="Proteomes" id="UP000231407">
    <property type="component" value="Unassembled WGS sequence"/>
</dbReference>
<evidence type="ECO:0000256" key="5">
    <source>
        <dbReference type="ARBA" id="ARBA00022801"/>
    </source>
</evidence>
<keyword evidence="4" id="KW-0547">Nucleotide-binding</keyword>
<evidence type="ECO:0000256" key="3">
    <source>
        <dbReference type="ARBA" id="ARBA00022722"/>
    </source>
</evidence>
<dbReference type="PANTHER" id="PTHR34139:SF1">
    <property type="entry name" value="RNASE MJ1380-RELATED"/>
    <property type="match status" value="1"/>
</dbReference>
<evidence type="ECO:0000313" key="6">
    <source>
        <dbReference type="EMBL" id="PIU73264.1"/>
    </source>
</evidence>
<organism evidence="6 7">
    <name type="scientific">Candidatus Shapirobacteria bacterium CG06_land_8_20_14_3_00_40_12</name>
    <dbReference type="NCBI Taxonomy" id="1974881"/>
    <lineage>
        <taxon>Bacteria</taxon>
        <taxon>Candidatus Shapironibacteriota</taxon>
    </lineage>
</organism>
<dbReference type="AlphaFoldDB" id="A0A2M7ARM1"/>
<evidence type="ECO:0000313" key="7">
    <source>
        <dbReference type="Proteomes" id="UP000231407"/>
    </source>
</evidence>
<dbReference type="PANTHER" id="PTHR34139">
    <property type="entry name" value="UPF0331 PROTEIN MJ0127"/>
    <property type="match status" value="1"/>
</dbReference>
<protein>
    <recommendedName>
        <fullName evidence="8">DUF86 domain-containing protein</fullName>
    </recommendedName>
</protein>
<evidence type="ECO:0000256" key="2">
    <source>
        <dbReference type="ARBA" id="ARBA00022649"/>
    </source>
</evidence>
<dbReference type="GO" id="GO:0110001">
    <property type="term" value="C:toxin-antitoxin complex"/>
    <property type="evidence" value="ECO:0007669"/>
    <property type="project" value="InterPro"/>
</dbReference>
<dbReference type="EMBL" id="PEWA01000044">
    <property type="protein sequence ID" value="PIU73264.1"/>
    <property type="molecule type" value="Genomic_DNA"/>
</dbReference>
<keyword evidence="2" id="KW-1277">Toxin-antitoxin system</keyword>
<dbReference type="InterPro" id="IPR008201">
    <property type="entry name" value="HepT-like"/>
</dbReference>
<keyword evidence="5" id="KW-0378">Hydrolase</keyword>
<evidence type="ECO:0000256" key="1">
    <source>
        <dbReference type="ARBA" id="ARBA00022553"/>
    </source>
</evidence>
<dbReference type="GO" id="GO:0016787">
    <property type="term" value="F:hydrolase activity"/>
    <property type="evidence" value="ECO:0007669"/>
    <property type="project" value="UniProtKB-KW"/>
</dbReference>
<comment type="caution">
    <text evidence="6">The sequence shown here is derived from an EMBL/GenBank/DDBJ whole genome shotgun (WGS) entry which is preliminary data.</text>
</comment>
<proteinExistence type="predicted"/>
<dbReference type="GO" id="GO:0000166">
    <property type="term" value="F:nucleotide binding"/>
    <property type="evidence" value="ECO:0007669"/>
    <property type="project" value="UniProtKB-KW"/>
</dbReference>
<gene>
    <name evidence="6" type="ORF">COS78_03315</name>
</gene>
<keyword evidence="3" id="KW-0540">Nuclease</keyword>
<dbReference type="GO" id="GO:0004540">
    <property type="term" value="F:RNA nuclease activity"/>
    <property type="evidence" value="ECO:0007669"/>
    <property type="project" value="InterPro"/>
</dbReference>
<reference evidence="7" key="1">
    <citation type="submission" date="2017-09" db="EMBL/GenBank/DDBJ databases">
        <title>Depth-based differentiation of microbial function through sediment-hosted aquifers and enrichment of novel symbionts in the deep terrestrial subsurface.</title>
        <authorList>
            <person name="Probst A.J."/>
            <person name="Ladd B."/>
            <person name="Jarett J.K."/>
            <person name="Geller-Mcgrath D.E."/>
            <person name="Sieber C.M.K."/>
            <person name="Emerson J.B."/>
            <person name="Anantharaman K."/>
            <person name="Thomas B.C."/>
            <person name="Malmstrom R."/>
            <person name="Stieglmeier M."/>
            <person name="Klingl A."/>
            <person name="Woyke T."/>
            <person name="Ryan C.M."/>
            <person name="Banfield J.F."/>
        </authorList>
    </citation>
    <scope>NUCLEOTIDE SEQUENCE [LARGE SCALE GENOMIC DNA]</scope>
</reference>
<evidence type="ECO:0000256" key="4">
    <source>
        <dbReference type="ARBA" id="ARBA00022741"/>
    </source>
</evidence>
<dbReference type="Pfam" id="PF01934">
    <property type="entry name" value="HepT-like"/>
    <property type="match status" value="1"/>
</dbReference>
<dbReference type="InterPro" id="IPR051813">
    <property type="entry name" value="HepT_RNase_toxin"/>
</dbReference>
<keyword evidence="1" id="KW-0597">Phosphoprotein</keyword>
<accession>A0A2M7ARM1</accession>
<sequence length="112" mass="12898">MDKDPQIFLSHILESITEIEKGIDGISEEKFSRSVQIQDAVVRRLEIIGEAAKNIPEAFSKQHPEISWRKIAGMRDKLIHHYFGIDMSIVWETVIKDLPILKEQISQAKKSE</sequence>
<evidence type="ECO:0008006" key="8">
    <source>
        <dbReference type="Google" id="ProtNLM"/>
    </source>
</evidence>